<keyword evidence="2" id="KW-1185">Reference proteome</keyword>
<feature type="chain" id="PRO_5041904785" evidence="1">
    <location>
        <begin position="21"/>
        <end position="69"/>
    </location>
</feature>
<keyword evidence="1" id="KW-0732">Signal</keyword>
<reference evidence="3" key="1">
    <citation type="submission" date="2024-02" db="UniProtKB">
        <authorList>
            <consortium name="WormBaseParasite"/>
        </authorList>
    </citation>
    <scope>IDENTIFICATION</scope>
</reference>
<feature type="signal peptide" evidence="1">
    <location>
        <begin position="1"/>
        <end position="20"/>
    </location>
</feature>
<evidence type="ECO:0000313" key="2">
    <source>
        <dbReference type="Proteomes" id="UP000887575"/>
    </source>
</evidence>
<protein>
    <submittedName>
        <fullName evidence="3">Uncharacterized protein</fullName>
    </submittedName>
</protein>
<proteinExistence type="predicted"/>
<evidence type="ECO:0000256" key="1">
    <source>
        <dbReference type="SAM" id="SignalP"/>
    </source>
</evidence>
<dbReference type="Proteomes" id="UP000887575">
    <property type="component" value="Unassembled WGS sequence"/>
</dbReference>
<name>A0AAF3EBU7_9BILA</name>
<dbReference type="AlphaFoldDB" id="A0AAF3EBU7"/>
<organism evidence="2 3">
    <name type="scientific">Mesorhabditis belari</name>
    <dbReference type="NCBI Taxonomy" id="2138241"/>
    <lineage>
        <taxon>Eukaryota</taxon>
        <taxon>Metazoa</taxon>
        <taxon>Ecdysozoa</taxon>
        <taxon>Nematoda</taxon>
        <taxon>Chromadorea</taxon>
        <taxon>Rhabditida</taxon>
        <taxon>Rhabditina</taxon>
        <taxon>Rhabditomorpha</taxon>
        <taxon>Rhabditoidea</taxon>
        <taxon>Rhabditidae</taxon>
        <taxon>Mesorhabditinae</taxon>
        <taxon>Mesorhabditis</taxon>
    </lineage>
</organism>
<sequence>MVSIGWIAVIMMLFVYGSKTTDDNTYLRELRNENQNWNTPHPQFRDFRRCRWKLCPHLNQPNPWSFFWR</sequence>
<dbReference type="WBParaSite" id="MBELARI_LOCUS11419">
    <property type="protein sequence ID" value="MBELARI_LOCUS11419"/>
    <property type="gene ID" value="MBELARI_LOCUS11419"/>
</dbReference>
<evidence type="ECO:0000313" key="3">
    <source>
        <dbReference type="WBParaSite" id="MBELARI_LOCUS11419"/>
    </source>
</evidence>
<accession>A0AAF3EBU7</accession>